<reference evidence="1 2" key="2">
    <citation type="submission" date="2007-08" db="EMBL/GenBank/DDBJ databases">
        <authorList>
            <person name="Fulton L."/>
            <person name="Clifton S."/>
            <person name="Fulton B."/>
            <person name="Xu J."/>
            <person name="Minx P."/>
            <person name="Pepin K.H."/>
            <person name="Johnson M."/>
            <person name="Thiruvilangam P."/>
            <person name="Bhonagiri V."/>
            <person name="Nash W.E."/>
            <person name="Wang C."/>
            <person name="Mardis E.R."/>
            <person name="Wilson R.K."/>
        </authorList>
    </citation>
    <scope>NUCLEOTIDE SEQUENCE [LARGE SCALE GENOMIC DNA]</scope>
    <source>
        <strain evidence="1 2">DSM 753</strain>
    </source>
</reference>
<dbReference type="Proteomes" id="UP000003490">
    <property type="component" value="Unassembled WGS sequence"/>
</dbReference>
<name>A7VV34_9FIRM</name>
<sequence length="43" mass="5091">MDHLVKRYLLNIEVPVIEEISLIIKDKRKEKDDGNAEAQEKRL</sequence>
<evidence type="ECO:0000313" key="1">
    <source>
        <dbReference type="EMBL" id="EDO60834.1"/>
    </source>
</evidence>
<proteinExistence type="predicted"/>
<dbReference type="EMBL" id="ABCB02000019">
    <property type="protein sequence ID" value="EDO60834.1"/>
    <property type="molecule type" value="Genomic_DNA"/>
</dbReference>
<comment type="caution">
    <text evidence="1">The sequence shown here is derived from an EMBL/GenBank/DDBJ whole genome shotgun (WGS) entry which is preliminary data.</text>
</comment>
<dbReference type="AlphaFoldDB" id="A7VV34"/>
<accession>A7VV34</accession>
<gene>
    <name evidence="1" type="ORF">CLOLEP_02439</name>
</gene>
<organism evidence="1 2">
    <name type="scientific">[Clostridium] leptum DSM 753</name>
    <dbReference type="NCBI Taxonomy" id="428125"/>
    <lineage>
        <taxon>Bacteria</taxon>
        <taxon>Bacillati</taxon>
        <taxon>Bacillota</taxon>
        <taxon>Clostridia</taxon>
        <taxon>Eubacteriales</taxon>
        <taxon>Oscillospiraceae</taxon>
        <taxon>Oscillospiraceae incertae sedis</taxon>
    </lineage>
</organism>
<protein>
    <submittedName>
        <fullName evidence="1">Uncharacterized protein</fullName>
    </submittedName>
</protein>
<reference evidence="1 2" key="1">
    <citation type="submission" date="2007-08" db="EMBL/GenBank/DDBJ databases">
        <title>Draft genome sequence of Clostridium leptum (DSM 753).</title>
        <authorList>
            <person name="Sudarsanam P."/>
            <person name="Ley R."/>
            <person name="Guruge J."/>
            <person name="Turnbaugh P.J."/>
            <person name="Mahowald M."/>
            <person name="Liep D."/>
            <person name="Gordon J."/>
        </authorList>
    </citation>
    <scope>NUCLEOTIDE SEQUENCE [LARGE SCALE GENOMIC DNA]</scope>
    <source>
        <strain evidence="1 2">DSM 753</strain>
    </source>
</reference>
<dbReference type="HOGENOM" id="CLU_3231793_0_0_9"/>
<evidence type="ECO:0000313" key="2">
    <source>
        <dbReference type="Proteomes" id="UP000003490"/>
    </source>
</evidence>